<evidence type="ECO:0000256" key="1">
    <source>
        <dbReference type="SAM" id="MobiDB-lite"/>
    </source>
</evidence>
<evidence type="ECO:0000313" key="3">
    <source>
        <dbReference type="Proteomes" id="UP000596660"/>
    </source>
</evidence>
<proteinExistence type="predicted"/>
<dbReference type="Proteomes" id="UP000596660">
    <property type="component" value="Unplaced"/>
</dbReference>
<name>A0A803KZG7_CHEQI</name>
<feature type="compositionally biased region" description="Polar residues" evidence="1">
    <location>
        <begin position="28"/>
        <end position="48"/>
    </location>
</feature>
<protein>
    <recommendedName>
        <fullName evidence="4">Helitron helicase-like domain-containing protein</fullName>
    </recommendedName>
</protein>
<organism evidence="2 3">
    <name type="scientific">Chenopodium quinoa</name>
    <name type="common">Quinoa</name>
    <dbReference type="NCBI Taxonomy" id="63459"/>
    <lineage>
        <taxon>Eukaryota</taxon>
        <taxon>Viridiplantae</taxon>
        <taxon>Streptophyta</taxon>
        <taxon>Embryophyta</taxon>
        <taxon>Tracheophyta</taxon>
        <taxon>Spermatophyta</taxon>
        <taxon>Magnoliopsida</taxon>
        <taxon>eudicotyledons</taxon>
        <taxon>Gunneridae</taxon>
        <taxon>Pentapetalae</taxon>
        <taxon>Caryophyllales</taxon>
        <taxon>Chenopodiaceae</taxon>
        <taxon>Chenopodioideae</taxon>
        <taxon>Atripliceae</taxon>
        <taxon>Chenopodium</taxon>
    </lineage>
</organism>
<feature type="compositionally biased region" description="Polar residues" evidence="1">
    <location>
        <begin position="1"/>
        <end position="19"/>
    </location>
</feature>
<dbReference type="AlphaFoldDB" id="A0A803KZG7"/>
<dbReference type="Gramene" id="AUR62004426-RA">
    <property type="protein sequence ID" value="AUR62004426-RA:cds"/>
    <property type="gene ID" value="AUR62004426"/>
</dbReference>
<reference evidence="2" key="2">
    <citation type="submission" date="2021-03" db="UniProtKB">
        <authorList>
            <consortium name="EnsemblPlants"/>
        </authorList>
    </citation>
    <scope>IDENTIFICATION</scope>
</reference>
<reference evidence="2" key="1">
    <citation type="journal article" date="2017" name="Nature">
        <title>The genome of Chenopodium quinoa.</title>
        <authorList>
            <person name="Jarvis D.E."/>
            <person name="Ho Y.S."/>
            <person name="Lightfoot D.J."/>
            <person name="Schmoeckel S.M."/>
            <person name="Li B."/>
            <person name="Borm T.J.A."/>
            <person name="Ohyanagi H."/>
            <person name="Mineta K."/>
            <person name="Michell C.T."/>
            <person name="Saber N."/>
            <person name="Kharbatia N.M."/>
            <person name="Rupper R.R."/>
            <person name="Sharp A.R."/>
            <person name="Dally N."/>
            <person name="Boughton B.A."/>
            <person name="Woo Y.H."/>
            <person name="Gao G."/>
            <person name="Schijlen E.G.W.M."/>
            <person name="Guo X."/>
            <person name="Momin A.A."/>
            <person name="Negrao S."/>
            <person name="Al-Babili S."/>
            <person name="Gehring C."/>
            <person name="Roessner U."/>
            <person name="Jung C."/>
            <person name="Murphy K."/>
            <person name="Arold S.T."/>
            <person name="Gojobori T."/>
            <person name="van der Linden C.G."/>
            <person name="van Loo E.N."/>
            <person name="Jellen E.N."/>
            <person name="Maughan P.J."/>
            <person name="Tester M."/>
        </authorList>
    </citation>
    <scope>NUCLEOTIDE SEQUENCE [LARGE SCALE GENOMIC DNA]</scope>
    <source>
        <strain evidence="2">cv. PI 614886</strain>
    </source>
</reference>
<evidence type="ECO:0000313" key="2">
    <source>
        <dbReference type="EnsemblPlants" id="AUR62004426-RA:cds"/>
    </source>
</evidence>
<dbReference type="PANTHER" id="PTHR45786">
    <property type="entry name" value="DNA BINDING PROTEIN-LIKE"/>
    <property type="match status" value="1"/>
</dbReference>
<evidence type="ECO:0008006" key="4">
    <source>
        <dbReference type="Google" id="ProtNLM"/>
    </source>
</evidence>
<dbReference type="PANTHER" id="PTHR45786:SF80">
    <property type="entry name" value="HELITRON HELICASE-LIKE DOMAIN-CONTAINING PROTEIN"/>
    <property type="match status" value="1"/>
</dbReference>
<feature type="region of interest" description="Disordered" evidence="1">
    <location>
        <begin position="1"/>
        <end position="62"/>
    </location>
</feature>
<accession>A0A803KZG7</accession>
<sequence>MTPEQLTQEANTRNAQRRMSYNLRRKSQQNATASSLRDITNQSNSNARDNLADPTSRLTSMGNCQNSVREIGESSGTSNTNHHNVMHVNIVDERIIRQRVNPRSAINFHERRGVPNVQLCPPRLCSHCQARLFHKESSQICCMSGKIILPTIPVPAELLSLYTDQTPIGVDFRYNLRKLNHIHAFTSMGVHIDESLANAQQGVYTFRAQGSIYHKIGGLLSNGSDCRPRFLQLYIYDTEHEIENRLAENSTCDETLYKESKLFWINAIHLSILFDL</sequence>
<keyword evidence="3" id="KW-1185">Reference proteome</keyword>
<dbReference type="EnsemblPlants" id="AUR62004426-RA">
    <property type="protein sequence ID" value="AUR62004426-RA:cds"/>
    <property type="gene ID" value="AUR62004426"/>
</dbReference>